<evidence type="ECO:0000313" key="3">
    <source>
        <dbReference type="Proteomes" id="UP001165542"/>
    </source>
</evidence>
<dbReference type="InterPro" id="IPR023376">
    <property type="entry name" value="YqcC-like_dom"/>
</dbReference>
<keyword evidence="3" id="KW-1185">Reference proteome</keyword>
<reference evidence="2" key="1">
    <citation type="submission" date="2021-11" db="EMBL/GenBank/DDBJ databases">
        <title>Halomonas sp., isolated from a coastal aquaculture zone in Dongshan Bay.</title>
        <authorList>
            <person name="Lin W."/>
        </authorList>
    </citation>
    <scope>NUCLEOTIDE SEQUENCE</scope>
    <source>
        <strain evidence="2">Yzlin-01</strain>
    </source>
</reference>
<proteinExistence type="predicted"/>
<sequence length="111" mass="12242">MHIHDQLQLALDELEVRLDAAGLWQLDIPEASAFASQEPFCIDTMSLPQWLRFVFIARLQALVDARAALPAKCDVAPALEAYIAQEKRPMAGQAALIGALRHVDQLVTDHA</sequence>
<dbReference type="EMBL" id="JAJISC010000005">
    <property type="protein sequence ID" value="MCS2609899.1"/>
    <property type="molecule type" value="Genomic_DNA"/>
</dbReference>
<dbReference type="SUPFAM" id="SSF158452">
    <property type="entry name" value="YqcC-like"/>
    <property type="match status" value="1"/>
</dbReference>
<evidence type="ECO:0000259" key="1">
    <source>
        <dbReference type="Pfam" id="PF04287"/>
    </source>
</evidence>
<dbReference type="Pfam" id="PF04287">
    <property type="entry name" value="DUF446"/>
    <property type="match status" value="1"/>
</dbReference>
<dbReference type="RefSeq" id="WP_259036408.1">
    <property type="nucleotide sequence ID" value="NZ_JAJISC010000005.1"/>
</dbReference>
<dbReference type="PANTHER" id="PTHR39586:SF1">
    <property type="entry name" value="CYTOPLASMIC PROTEIN"/>
    <property type="match status" value="1"/>
</dbReference>
<accession>A0ABT2EE93</accession>
<dbReference type="Gene3D" id="1.20.1440.40">
    <property type="entry name" value="YqcC-like"/>
    <property type="match status" value="1"/>
</dbReference>
<dbReference type="PANTHER" id="PTHR39586">
    <property type="entry name" value="CYTOPLASMIC PROTEIN-RELATED"/>
    <property type="match status" value="1"/>
</dbReference>
<name>A0ABT2EE93_9GAMM</name>
<comment type="caution">
    <text evidence="2">The sequence shown here is derived from an EMBL/GenBank/DDBJ whole genome shotgun (WGS) entry which is preliminary data.</text>
</comment>
<dbReference type="InterPro" id="IPR036814">
    <property type="entry name" value="YqcC-like_sf"/>
</dbReference>
<dbReference type="InterPro" id="IPR007384">
    <property type="entry name" value="UCP006257"/>
</dbReference>
<protein>
    <submittedName>
        <fullName evidence="2">YqcC family protein</fullName>
    </submittedName>
</protein>
<dbReference type="Proteomes" id="UP001165542">
    <property type="component" value="Unassembled WGS sequence"/>
</dbReference>
<organism evidence="2 3">
    <name type="scientific">Halomonas dongshanensis</name>
    <dbReference type="NCBI Taxonomy" id="2890835"/>
    <lineage>
        <taxon>Bacteria</taxon>
        <taxon>Pseudomonadati</taxon>
        <taxon>Pseudomonadota</taxon>
        <taxon>Gammaproteobacteria</taxon>
        <taxon>Oceanospirillales</taxon>
        <taxon>Halomonadaceae</taxon>
        <taxon>Halomonas</taxon>
    </lineage>
</organism>
<gene>
    <name evidence="2" type="ORF">LLY24_11310</name>
</gene>
<feature type="domain" description="YqcC-like" evidence="1">
    <location>
        <begin position="7"/>
        <end position="106"/>
    </location>
</feature>
<evidence type="ECO:0000313" key="2">
    <source>
        <dbReference type="EMBL" id="MCS2609899.1"/>
    </source>
</evidence>